<keyword evidence="1" id="KW-0472">Membrane</keyword>
<dbReference type="RefSeq" id="WP_208004179.1">
    <property type="nucleotide sequence ID" value="NZ_JAGDFX010000003.1"/>
</dbReference>
<gene>
    <name evidence="2" type="ORF">J3U76_02870</name>
</gene>
<keyword evidence="1" id="KW-1133">Transmembrane helix</keyword>
<evidence type="ECO:0000313" key="2">
    <source>
        <dbReference type="EMBL" id="MBO1518589.1"/>
    </source>
</evidence>
<feature type="transmembrane region" description="Helical" evidence="1">
    <location>
        <begin position="104"/>
        <end position="127"/>
    </location>
</feature>
<keyword evidence="3" id="KW-1185">Reference proteome</keyword>
<evidence type="ECO:0000256" key="1">
    <source>
        <dbReference type="SAM" id="Phobius"/>
    </source>
</evidence>
<feature type="transmembrane region" description="Helical" evidence="1">
    <location>
        <begin position="74"/>
        <end position="98"/>
    </location>
</feature>
<dbReference type="Proteomes" id="UP000664882">
    <property type="component" value="Unassembled WGS sequence"/>
</dbReference>
<proteinExistence type="predicted"/>
<evidence type="ECO:0000313" key="3">
    <source>
        <dbReference type="Proteomes" id="UP000664882"/>
    </source>
</evidence>
<comment type="caution">
    <text evidence="2">The sequence shown here is derived from an EMBL/GenBank/DDBJ whole genome shotgun (WGS) entry which is preliminary data.</text>
</comment>
<evidence type="ECO:0008006" key="4">
    <source>
        <dbReference type="Google" id="ProtNLM"/>
    </source>
</evidence>
<dbReference type="EMBL" id="JAGDFX010000003">
    <property type="protein sequence ID" value="MBO1518589.1"/>
    <property type="molecule type" value="Genomic_DNA"/>
</dbReference>
<organism evidence="2 3">
    <name type="scientific">Oceanisphaera pacifica</name>
    <dbReference type="NCBI Taxonomy" id="2818389"/>
    <lineage>
        <taxon>Bacteria</taxon>
        <taxon>Pseudomonadati</taxon>
        <taxon>Pseudomonadota</taxon>
        <taxon>Gammaproteobacteria</taxon>
        <taxon>Aeromonadales</taxon>
        <taxon>Aeromonadaceae</taxon>
        <taxon>Oceanisphaera</taxon>
    </lineage>
</organism>
<accession>A0ABS3NDC4</accession>
<reference evidence="2 3" key="1">
    <citation type="submission" date="2021-03" db="EMBL/GenBank/DDBJ databases">
        <title>Oceanisphaera sp. nov., isolated from the intestine.</title>
        <authorList>
            <person name="Zhao L.-H."/>
            <person name="Shi L.-F."/>
        </authorList>
    </citation>
    <scope>NUCLEOTIDE SEQUENCE [LARGE SCALE GENOMIC DNA]</scope>
    <source>
        <strain evidence="2 3">DM8</strain>
    </source>
</reference>
<name>A0ABS3NDC4_9GAMM</name>
<sequence length="173" mass="19138">MSEQDVLIGEQFPHKVSATYNRQSDAEQAVKSLVDNTNIPREQIKLVHPKDPQIARKLEPEVEGVRRTFVKSHLVFGGIGFIVGIIVATLLITIGPAITRSSPVFTYIAILFLFTLIPLLAAGLISFRPDQDPLINKTREAAQSAQWTLVAHCADQEQQEQATRIITPTAKTL</sequence>
<protein>
    <recommendedName>
        <fullName evidence="4">Riboflavin biosynthesis protein RibA</fullName>
    </recommendedName>
</protein>
<keyword evidence="1" id="KW-0812">Transmembrane</keyword>